<name>A0A2P6NZZ0_9EUKA</name>
<proteinExistence type="predicted"/>
<dbReference type="Pfam" id="PF19458">
    <property type="entry name" value="DUF5995"/>
    <property type="match status" value="1"/>
</dbReference>
<comment type="caution">
    <text evidence="1">The sequence shown here is derived from an EMBL/GenBank/DDBJ whole genome shotgun (WGS) entry which is preliminary data.</text>
</comment>
<dbReference type="AlphaFoldDB" id="A0A2P6NZZ0"/>
<keyword evidence="2" id="KW-1185">Reference proteome</keyword>
<reference evidence="1 2" key="1">
    <citation type="journal article" date="2018" name="Genome Biol. Evol.">
        <title>Multiple Roots of Fruiting Body Formation in Amoebozoa.</title>
        <authorList>
            <person name="Hillmann F."/>
            <person name="Forbes G."/>
            <person name="Novohradska S."/>
            <person name="Ferling I."/>
            <person name="Riege K."/>
            <person name="Groth M."/>
            <person name="Westermann M."/>
            <person name="Marz M."/>
            <person name="Spaller T."/>
            <person name="Winckler T."/>
            <person name="Schaap P."/>
            <person name="Glockner G."/>
        </authorList>
    </citation>
    <scope>NUCLEOTIDE SEQUENCE [LARGE SCALE GENOMIC DNA]</scope>
    <source>
        <strain evidence="1 2">Jena</strain>
    </source>
</reference>
<dbReference type="Proteomes" id="UP000241769">
    <property type="component" value="Unassembled WGS sequence"/>
</dbReference>
<dbReference type="EMBL" id="MDYQ01000002">
    <property type="protein sequence ID" value="PRP89545.1"/>
    <property type="molecule type" value="Genomic_DNA"/>
</dbReference>
<protein>
    <submittedName>
        <fullName evidence="1">Uncharacterized protein</fullName>
    </submittedName>
</protein>
<accession>A0A2P6NZZ0</accession>
<organism evidence="1 2">
    <name type="scientific">Planoprotostelium fungivorum</name>
    <dbReference type="NCBI Taxonomy" id="1890364"/>
    <lineage>
        <taxon>Eukaryota</taxon>
        <taxon>Amoebozoa</taxon>
        <taxon>Evosea</taxon>
        <taxon>Variosea</taxon>
        <taxon>Cavosteliida</taxon>
        <taxon>Cavosteliaceae</taxon>
        <taxon>Planoprotostelium</taxon>
    </lineage>
</organism>
<evidence type="ECO:0000313" key="1">
    <source>
        <dbReference type="EMBL" id="PRP89545.1"/>
    </source>
</evidence>
<evidence type="ECO:0000313" key="2">
    <source>
        <dbReference type="Proteomes" id="UP000241769"/>
    </source>
</evidence>
<dbReference type="InterPro" id="IPR046037">
    <property type="entry name" value="DUF5995"/>
</dbReference>
<dbReference type="OrthoDB" id="10567029at2759"/>
<dbReference type="InParanoid" id="A0A2P6NZZ0"/>
<sequence length="369" mass="40487">MHVWASDRNSAQALDDLSLRNCFTTRPQDSLMGITQRDEISRVSLGVARQLSLSTVQPPHLTVQASVEEWLAFDSFSAQQQQRQTSTMSRSLLLCVIFFSAVVAQSNPLDVLYVPIGPSANPQPVSVAQVDRGFALVDEMVQRWTVLDQACSPNAPFAFLYLNITNASIVAIQNGYFDDGNRLIDFILIFARRYLNAYDQYYVQGVSPSAPWKEAFRYADSGRSSVLENLLQGINAHINFDLGIIVYNLTYISPTDAIDYNRVNDILFNVAAPSNTEAGYRYDPTGTLTNPLTVATTPLAVDAIVAQRVGSYTNGLGLIAAPNQVARNGQLKVLETLTSVGAVTFETNRFGLLGSTSAARTAYCQTHHL</sequence>
<gene>
    <name evidence="1" type="ORF">PROFUN_00809</name>
</gene>